<evidence type="ECO:0000256" key="1">
    <source>
        <dbReference type="ARBA" id="ARBA00022448"/>
    </source>
</evidence>
<comment type="caution">
    <text evidence="7">The sequence shown here is derived from an EMBL/GenBank/DDBJ whole genome shotgun (WGS) entry which is preliminary data.</text>
</comment>
<evidence type="ECO:0000256" key="3">
    <source>
        <dbReference type="ARBA" id="ARBA00022741"/>
    </source>
</evidence>
<dbReference type="GO" id="GO:0005524">
    <property type="term" value="F:ATP binding"/>
    <property type="evidence" value="ECO:0007669"/>
    <property type="project" value="UniProtKB-KW"/>
</dbReference>
<feature type="domain" description="ABC transporter" evidence="6">
    <location>
        <begin position="288"/>
        <end position="546"/>
    </location>
</feature>
<keyword evidence="2" id="KW-0677">Repeat</keyword>
<name>A0A512DDK3_9CELL</name>
<dbReference type="CDD" id="cd03215">
    <property type="entry name" value="ABC_Carb_Monos_II"/>
    <property type="match status" value="1"/>
</dbReference>
<evidence type="ECO:0000256" key="4">
    <source>
        <dbReference type="ARBA" id="ARBA00022840"/>
    </source>
</evidence>
<evidence type="ECO:0000256" key="5">
    <source>
        <dbReference type="SAM" id="MobiDB-lite"/>
    </source>
</evidence>
<dbReference type="PANTHER" id="PTHR43790:SF9">
    <property type="entry name" value="GALACTOFURANOSE TRANSPORTER ATP-BINDING PROTEIN YTFR"/>
    <property type="match status" value="1"/>
</dbReference>
<proteinExistence type="predicted"/>
<protein>
    <submittedName>
        <fullName evidence="7">ABC transporter ATP-binding protein</fullName>
    </submittedName>
</protein>
<dbReference type="RefSeq" id="WP_146904357.1">
    <property type="nucleotide sequence ID" value="NZ_BAAARM010000004.1"/>
</dbReference>
<keyword evidence="3" id="KW-0547">Nucleotide-binding</keyword>
<dbReference type="SMART" id="SM00382">
    <property type="entry name" value="AAA"/>
    <property type="match status" value="2"/>
</dbReference>
<evidence type="ECO:0000313" key="8">
    <source>
        <dbReference type="Proteomes" id="UP000321181"/>
    </source>
</evidence>
<accession>A0A512DDK3</accession>
<dbReference type="InterPro" id="IPR017871">
    <property type="entry name" value="ABC_transporter-like_CS"/>
</dbReference>
<feature type="domain" description="ABC transporter" evidence="6">
    <location>
        <begin position="14"/>
        <end position="250"/>
    </location>
</feature>
<dbReference type="EMBL" id="BJYY01000014">
    <property type="protein sequence ID" value="GEO34556.1"/>
    <property type="molecule type" value="Genomic_DNA"/>
</dbReference>
<dbReference type="GO" id="GO:0016887">
    <property type="term" value="F:ATP hydrolysis activity"/>
    <property type="evidence" value="ECO:0007669"/>
    <property type="project" value="InterPro"/>
</dbReference>
<gene>
    <name evidence="7" type="ORF">CAE01nite_22810</name>
</gene>
<dbReference type="CDD" id="cd03216">
    <property type="entry name" value="ABC_Carb_Monos_I"/>
    <property type="match status" value="1"/>
</dbReference>
<feature type="compositionally biased region" description="Pro residues" evidence="5">
    <location>
        <begin position="263"/>
        <end position="272"/>
    </location>
</feature>
<evidence type="ECO:0000259" key="6">
    <source>
        <dbReference type="PROSITE" id="PS50893"/>
    </source>
</evidence>
<evidence type="ECO:0000313" key="7">
    <source>
        <dbReference type="EMBL" id="GEO34556.1"/>
    </source>
</evidence>
<sequence length="547" mass="57743">MTGTAGTGTPDGGLDVSGIVKRYAGVTVLHGVSVLVRPGDVVGLVGHNGAGKSTLLRVISGATTPDGGEIRIDGRPRAISSPSEALAAGVATVYQELSLLPNLSVAQNVFLGDERTRSGILDRQAMRTEAGRLVASFDLDLDVDRRLGDYPVATRQMLEIAIATHRRARYLLLDEPTTSLEGAQVERFLERVRSLARDRGLGIVLVDHKLDELYQVCNRVVALVDGKVRIDARVDEVSRHDVVAAIAGEEAADLLAGTGRTGPPGPPGPPGPGQAHDDADPAPAADAAREPDAATAVVAPVLDGAGGRRLEVRGLRAAGLTDVTFTAEPGRVLGIYGLVGAGRTEALRTLVGLQAVQSGAILLDGAPFRPGSPARAQREGVVYLTEERKQDGIVPGLDSPMNVALPVLHRYRRVGLLDRGRMRRESDDLLGRLRVRGNRNGPVVSLSGGNQQKVLLARAIAQRPRVLLLDEPTKGVDLGVKAEIHRIIRSLAHDGGLTVVLVSSEEEEIYEVADDVVVMSHGRCTGTPLADAERTPQALRLAAWAAA</sequence>
<dbReference type="InterPro" id="IPR003593">
    <property type="entry name" value="AAA+_ATPase"/>
</dbReference>
<feature type="region of interest" description="Disordered" evidence="5">
    <location>
        <begin position="255"/>
        <end position="293"/>
    </location>
</feature>
<dbReference type="PROSITE" id="PS50893">
    <property type="entry name" value="ABC_TRANSPORTER_2"/>
    <property type="match status" value="2"/>
</dbReference>
<dbReference type="PANTHER" id="PTHR43790">
    <property type="entry name" value="CARBOHYDRATE TRANSPORT ATP-BINDING PROTEIN MG119-RELATED"/>
    <property type="match status" value="1"/>
</dbReference>
<dbReference type="SUPFAM" id="SSF52540">
    <property type="entry name" value="P-loop containing nucleoside triphosphate hydrolases"/>
    <property type="match status" value="2"/>
</dbReference>
<reference evidence="7 8" key="1">
    <citation type="submission" date="2019-07" db="EMBL/GenBank/DDBJ databases">
        <title>Whole genome shotgun sequence of Cellulomonas aerilata NBRC 106308.</title>
        <authorList>
            <person name="Hosoyama A."/>
            <person name="Uohara A."/>
            <person name="Ohji S."/>
            <person name="Ichikawa N."/>
        </authorList>
    </citation>
    <scope>NUCLEOTIDE SEQUENCE [LARGE SCALE GENOMIC DNA]</scope>
    <source>
        <strain evidence="7 8">NBRC 106308</strain>
    </source>
</reference>
<keyword evidence="1" id="KW-0813">Transport</keyword>
<dbReference type="Proteomes" id="UP000321181">
    <property type="component" value="Unassembled WGS sequence"/>
</dbReference>
<dbReference type="InterPro" id="IPR050107">
    <property type="entry name" value="ABC_carbohydrate_import_ATPase"/>
</dbReference>
<keyword evidence="4 7" id="KW-0067">ATP-binding</keyword>
<dbReference type="InterPro" id="IPR027417">
    <property type="entry name" value="P-loop_NTPase"/>
</dbReference>
<dbReference type="PROSITE" id="PS00211">
    <property type="entry name" value="ABC_TRANSPORTER_1"/>
    <property type="match status" value="1"/>
</dbReference>
<evidence type="ECO:0000256" key="2">
    <source>
        <dbReference type="ARBA" id="ARBA00022737"/>
    </source>
</evidence>
<dbReference type="AlphaFoldDB" id="A0A512DDK3"/>
<dbReference type="Gene3D" id="3.40.50.300">
    <property type="entry name" value="P-loop containing nucleotide triphosphate hydrolases"/>
    <property type="match status" value="2"/>
</dbReference>
<organism evidence="7 8">
    <name type="scientific">Cellulomonas aerilata</name>
    <dbReference type="NCBI Taxonomy" id="515326"/>
    <lineage>
        <taxon>Bacteria</taxon>
        <taxon>Bacillati</taxon>
        <taxon>Actinomycetota</taxon>
        <taxon>Actinomycetes</taxon>
        <taxon>Micrococcales</taxon>
        <taxon>Cellulomonadaceae</taxon>
        <taxon>Cellulomonas</taxon>
    </lineage>
</organism>
<dbReference type="InterPro" id="IPR003439">
    <property type="entry name" value="ABC_transporter-like_ATP-bd"/>
</dbReference>
<dbReference type="OrthoDB" id="39350at2"/>
<dbReference type="Pfam" id="PF00005">
    <property type="entry name" value="ABC_tran"/>
    <property type="match status" value="2"/>
</dbReference>
<keyword evidence="8" id="KW-1185">Reference proteome</keyword>